<sequence>MMMKKICFMACMLLACGSEDNAPQPEPVDDGPKQYGVPFAGVPDPQNIVLYEVNLRAFSQAGNFQGVIDRLDKIKALGINTLWLMPIFPVGQVRSAGGLGSPYSVKNYLEVNAEFGNLDKLRELVQKAHDRNIAVILDWVANHTAWDNPWMQNKSWYTQNAAGEIIIPPGTNWNDVAELNYDNADMRKAMIAAMKYWVLEANVDGFRCDAVDFVPTDFWKQALDELKAIKGRKLIYLAEGGKADNFTAGFQMNYAWDFYTNLKQVYRDGKAATSIFTTHQAEYNSIPAGAHKLRYTTNHDVSAYEETPVALFHGNDGALSASVITIFTSAVPLLYSSQEVGQETNLPFFTRNPIDWTANPSMQQQYEKLFAVYHASPAFTTGTLTSFTHNDIAAFKRTSGSDEYLVLVNTRNTTITYPLDATVQNTTWTNALTSTPVTLTTTVALAPYQYLVLKAA</sequence>
<dbReference type="SMART" id="SM00642">
    <property type="entry name" value="Aamy"/>
    <property type="match status" value="1"/>
</dbReference>
<protein>
    <recommendedName>
        <fullName evidence="2">Glycosyl hydrolase family 13 catalytic domain-containing protein</fullName>
    </recommendedName>
</protein>
<dbReference type="PANTHER" id="PTHR47786:SF2">
    <property type="entry name" value="GLYCOSYL HYDROLASE FAMILY 13 CATALYTIC DOMAIN-CONTAINING PROTEIN"/>
    <property type="match status" value="1"/>
</dbReference>
<dbReference type="Gene3D" id="2.60.40.1180">
    <property type="entry name" value="Golgi alpha-mannosidase II"/>
    <property type="match status" value="1"/>
</dbReference>
<feature type="signal peptide" evidence="1">
    <location>
        <begin position="1"/>
        <end position="22"/>
    </location>
</feature>
<dbReference type="Pfam" id="PF00128">
    <property type="entry name" value="Alpha-amylase"/>
    <property type="match status" value="2"/>
</dbReference>
<name>A0AAP2GIW7_9BACT</name>
<evidence type="ECO:0000313" key="3">
    <source>
        <dbReference type="EMBL" id="MBT1687368.1"/>
    </source>
</evidence>
<keyword evidence="1" id="KW-0732">Signal</keyword>
<reference evidence="3 4" key="1">
    <citation type="submission" date="2021-05" db="EMBL/GenBank/DDBJ databases">
        <title>A Polyphasic approach of four new species of the genus Ohtaekwangia: Ohtaekwangia histidinii sp. nov., Ohtaekwangia cretensis sp. nov., Ohtaekwangia indiensis sp. nov., Ohtaekwangia reichenbachii sp. nov. from diverse environment.</title>
        <authorList>
            <person name="Octaviana S."/>
        </authorList>
    </citation>
    <scope>NUCLEOTIDE SEQUENCE [LARGE SCALE GENOMIC DNA]</scope>
    <source>
        <strain evidence="3 4">PWU37</strain>
    </source>
</reference>
<dbReference type="AlphaFoldDB" id="A0AAP2GIW7"/>
<dbReference type="PANTHER" id="PTHR47786">
    <property type="entry name" value="ALPHA-1,4-GLUCAN:MALTOSE-1-PHOSPHATE MALTOSYLTRANSFERASE"/>
    <property type="match status" value="1"/>
</dbReference>
<dbReference type="SUPFAM" id="SSF51011">
    <property type="entry name" value="Glycosyl hydrolase domain"/>
    <property type="match status" value="1"/>
</dbReference>
<evidence type="ECO:0000313" key="4">
    <source>
        <dbReference type="Proteomes" id="UP001319180"/>
    </source>
</evidence>
<evidence type="ECO:0000259" key="2">
    <source>
        <dbReference type="SMART" id="SM00642"/>
    </source>
</evidence>
<comment type="caution">
    <text evidence="3">The sequence shown here is derived from an EMBL/GenBank/DDBJ whole genome shotgun (WGS) entry which is preliminary data.</text>
</comment>
<dbReference type="GO" id="GO:0005975">
    <property type="term" value="P:carbohydrate metabolic process"/>
    <property type="evidence" value="ECO:0007669"/>
    <property type="project" value="InterPro"/>
</dbReference>
<dbReference type="InterPro" id="IPR017853">
    <property type="entry name" value="GH"/>
</dbReference>
<gene>
    <name evidence="3" type="ORF">KK078_12425</name>
</gene>
<dbReference type="Gene3D" id="3.20.20.80">
    <property type="entry name" value="Glycosidases"/>
    <property type="match status" value="1"/>
</dbReference>
<dbReference type="InterPro" id="IPR013780">
    <property type="entry name" value="Glyco_hydro_b"/>
</dbReference>
<dbReference type="CDD" id="cd11313">
    <property type="entry name" value="AmyAc_arch_bac_AmyA"/>
    <property type="match status" value="1"/>
</dbReference>
<feature type="chain" id="PRO_5042832663" description="Glycosyl hydrolase family 13 catalytic domain-containing protein" evidence="1">
    <location>
        <begin position="23"/>
        <end position="456"/>
    </location>
</feature>
<dbReference type="Proteomes" id="UP001319180">
    <property type="component" value="Unassembled WGS sequence"/>
</dbReference>
<dbReference type="InterPro" id="IPR006047">
    <property type="entry name" value="GH13_cat_dom"/>
</dbReference>
<dbReference type="RefSeq" id="WP_254090599.1">
    <property type="nucleotide sequence ID" value="NZ_JAHESC010000016.1"/>
</dbReference>
<evidence type="ECO:0000256" key="1">
    <source>
        <dbReference type="SAM" id="SignalP"/>
    </source>
</evidence>
<organism evidence="3 4">
    <name type="scientific">Dawidia soli</name>
    <dbReference type="NCBI Taxonomy" id="2782352"/>
    <lineage>
        <taxon>Bacteria</taxon>
        <taxon>Pseudomonadati</taxon>
        <taxon>Bacteroidota</taxon>
        <taxon>Cytophagia</taxon>
        <taxon>Cytophagales</taxon>
        <taxon>Chryseotaleaceae</taxon>
        <taxon>Dawidia</taxon>
    </lineage>
</organism>
<accession>A0AAP2GIW7</accession>
<proteinExistence type="predicted"/>
<feature type="domain" description="Glycosyl hydrolase family 13 catalytic" evidence="2">
    <location>
        <begin position="52"/>
        <end position="373"/>
    </location>
</feature>
<dbReference type="EMBL" id="JAHESC010000016">
    <property type="protein sequence ID" value="MBT1687368.1"/>
    <property type="molecule type" value="Genomic_DNA"/>
</dbReference>
<dbReference type="SUPFAM" id="SSF51445">
    <property type="entry name" value="(Trans)glycosidases"/>
    <property type="match status" value="1"/>
</dbReference>
<dbReference type="PROSITE" id="PS51257">
    <property type="entry name" value="PROKAR_LIPOPROTEIN"/>
    <property type="match status" value="1"/>
</dbReference>
<keyword evidence="4" id="KW-1185">Reference proteome</keyword>